<evidence type="ECO:0000313" key="2">
    <source>
        <dbReference type="Proteomes" id="UP000008063"/>
    </source>
</evidence>
<dbReference type="Proteomes" id="UP000008063">
    <property type="component" value="Unassembled WGS sequence"/>
</dbReference>
<organism evidence="2">
    <name type="scientific">Serpula lacrymans var. lacrymans (strain S7.3)</name>
    <name type="common">Dry rot fungus</name>
    <dbReference type="NCBI Taxonomy" id="936435"/>
    <lineage>
        <taxon>Eukaryota</taxon>
        <taxon>Fungi</taxon>
        <taxon>Dikarya</taxon>
        <taxon>Basidiomycota</taxon>
        <taxon>Agaricomycotina</taxon>
        <taxon>Agaricomycetes</taxon>
        <taxon>Agaricomycetidae</taxon>
        <taxon>Boletales</taxon>
        <taxon>Coniophorineae</taxon>
        <taxon>Serpulaceae</taxon>
        <taxon>Serpula</taxon>
    </lineage>
</organism>
<sequence length="157" mass="17746">MCHFTSLLTGIKVSRILSQLDAVSNWTKVTKSGIKLYFVGVLQLIHINKPARICERTVRRIHQTYRETGSLKRILACPGRPRKLTSLDATGCIERQPYMMISELQGSYEKFVDFAEVGGFTMKKVTRPACKHDKDDCALSKMLVGDHFQAEQLVLAD</sequence>
<reference evidence="2" key="1">
    <citation type="journal article" date="2011" name="Science">
        <title>The plant cell wall-decomposing machinery underlies the functional diversity of forest fungi.</title>
        <authorList>
            <person name="Eastwood D.C."/>
            <person name="Floudas D."/>
            <person name="Binder M."/>
            <person name="Majcherczyk A."/>
            <person name="Schneider P."/>
            <person name="Aerts A."/>
            <person name="Asiegbu F.O."/>
            <person name="Baker S.E."/>
            <person name="Barry K."/>
            <person name="Bendiksby M."/>
            <person name="Blumentritt M."/>
            <person name="Coutinho P.M."/>
            <person name="Cullen D."/>
            <person name="de Vries R.P."/>
            <person name="Gathman A."/>
            <person name="Goodell B."/>
            <person name="Henrissat B."/>
            <person name="Ihrmark K."/>
            <person name="Kauserud H."/>
            <person name="Kohler A."/>
            <person name="LaButti K."/>
            <person name="Lapidus A."/>
            <person name="Lavin J.L."/>
            <person name="Lee Y.-H."/>
            <person name="Lindquist E."/>
            <person name="Lilly W."/>
            <person name="Lucas S."/>
            <person name="Morin E."/>
            <person name="Murat C."/>
            <person name="Oguiza J.A."/>
            <person name="Park J."/>
            <person name="Pisabarro A.G."/>
            <person name="Riley R."/>
            <person name="Rosling A."/>
            <person name="Salamov A."/>
            <person name="Schmidt O."/>
            <person name="Schmutz J."/>
            <person name="Skrede I."/>
            <person name="Stenlid J."/>
            <person name="Wiebenga A."/>
            <person name="Xie X."/>
            <person name="Kuees U."/>
            <person name="Hibbett D.S."/>
            <person name="Hoffmeister D."/>
            <person name="Hoegberg N."/>
            <person name="Martin F."/>
            <person name="Grigoriev I.V."/>
            <person name="Watkinson S.C."/>
        </authorList>
    </citation>
    <scope>NUCLEOTIDE SEQUENCE [LARGE SCALE GENOMIC DNA]</scope>
    <source>
        <strain evidence="2">strain S7.3</strain>
    </source>
</reference>
<dbReference type="InParanoid" id="F8PLU1"/>
<keyword evidence="2" id="KW-1185">Reference proteome</keyword>
<dbReference type="EMBL" id="GL945476">
    <property type="protein sequence ID" value="EGO02573.1"/>
    <property type="molecule type" value="Genomic_DNA"/>
</dbReference>
<accession>F8PLU1</accession>
<gene>
    <name evidence="1" type="ORF">SERLA73DRAFT_150268</name>
</gene>
<proteinExistence type="predicted"/>
<name>F8PLU1_SERL3</name>
<dbReference type="STRING" id="936435.F8PLU1"/>
<protein>
    <submittedName>
        <fullName evidence="1">Uncharacterized protein</fullName>
    </submittedName>
</protein>
<evidence type="ECO:0000313" key="1">
    <source>
        <dbReference type="EMBL" id="EGO02573.1"/>
    </source>
</evidence>
<dbReference type="AlphaFoldDB" id="F8PLU1"/>
<dbReference type="HOGENOM" id="CLU_1679013_0_0_1"/>